<dbReference type="InterPro" id="IPR043594">
    <property type="entry name" value="HMGL"/>
</dbReference>
<dbReference type="GO" id="GO:0046872">
    <property type="term" value="F:metal ion binding"/>
    <property type="evidence" value="ECO:0007669"/>
    <property type="project" value="UniProtKB-KW"/>
</dbReference>
<keyword evidence="4" id="KW-0479">Metal-binding</keyword>
<evidence type="ECO:0000256" key="2">
    <source>
        <dbReference type="ARBA" id="ARBA00009405"/>
    </source>
</evidence>
<dbReference type="SUPFAM" id="SSF51569">
    <property type="entry name" value="Aldolase"/>
    <property type="match status" value="1"/>
</dbReference>
<evidence type="ECO:0000256" key="5">
    <source>
        <dbReference type="ARBA" id="ARBA00023239"/>
    </source>
</evidence>
<dbReference type="EMBL" id="LUCM01009650">
    <property type="protein sequence ID" value="KAA0186612.1"/>
    <property type="molecule type" value="Genomic_DNA"/>
</dbReference>
<dbReference type="Gene3D" id="3.20.20.70">
    <property type="entry name" value="Aldolase class I"/>
    <property type="match status" value="1"/>
</dbReference>
<comment type="caution">
    <text evidence="8">The sequence shown here is derived from an EMBL/GenBank/DDBJ whole genome shotgun (WGS) entry which is preliminary data.</text>
</comment>
<keyword evidence="5 8" id="KW-0456">Lyase</keyword>
<comment type="similarity">
    <text evidence="2">Belongs to the HMG-CoA lyase family.</text>
</comment>
<accession>A0A8E0VFG5</accession>
<protein>
    <recommendedName>
        <fullName evidence="3">hydroxymethylglutaryl-CoA lyase</fullName>
        <ecNumber evidence="3">4.1.3.4</ecNumber>
    </recommendedName>
</protein>
<dbReference type="InterPro" id="IPR013785">
    <property type="entry name" value="Aldolase_TIM"/>
</dbReference>
<dbReference type="GO" id="GO:0006552">
    <property type="term" value="P:L-leucine catabolic process"/>
    <property type="evidence" value="ECO:0007669"/>
    <property type="project" value="TreeGrafter"/>
</dbReference>
<feature type="domain" description="Pyruvate carboxyltransferase" evidence="7">
    <location>
        <begin position="1"/>
        <end position="101"/>
    </location>
</feature>
<dbReference type="AlphaFoldDB" id="A0A8E0VFG5"/>
<evidence type="ECO:0000313" key="8">
    <source>
        <dbReference type="EMBL" id="KAA0186612.1"/>
    </source>
</evidence>
<dbReference type="GO" id="GO:0004419">
    <property type="term" value="F:hydroxymethylglutaryl-CoA lyase activity"/>
    <property type="evidence" value="ECO:0007669"/>
    <property type="project" value="UniProtKB-EC"/>
</dbReference>
<evidence type="ECO:0000313" key="9">
    <source>
        <dbReference type="Proteomes" id="UP000728185"/>
    </source>
</evidence>
<dbReference type="EC" id="4.1.3.4" evidence="3"/>
<evidence type="ECO:0000256" key="4">
    <source>
        <dbReference type="ARBA" id="ARBA00022723"/>
    </source>
</evidence>
<gene>
    <name evidence="8" type="ORF">FBUS_11538</name>
</gene>
<reference evidence="8" key="1">
    <citation type="submission" date="2019-05" db="EMBL/GenBank/DDBJ databases">
        <title>Annotation for the trematode Fasciolopsis buski.</title>
        <authorList>
            <person name="Choi Y.-J."/>
        </authorList>
    </citation>
    <scope>NUCLEOTIDE SEQUENCE</scope>
    <source>
        <strain evidence="8">HT</strain>
        <tissue evidence="8">Whole worm</tissue>
    </source>
</reference>
<comment type="pathway">
    <text evidence="1">Metabolic intermediate metabolism; (S)-3-hydroxy-3-methylglutaryl-CoA degradation; acetoacetate from (S)-3-hydroxy-3-methylglutaryl-CoA: step 1/1.</text>
</comment>
<dbReference type="PANTHER" id="PTHR42738:SF7">
    <property type="entry name" value="HYDROXYMETHYLGLUTARYL-COA LYASE"/>
    <property type="match status" value="1"/>
</dbReference>
<organism evidence="8 9">
    <name type="scientific">Fasciolopsis buskii</name>
    <dbReference type="NCBI Taxonomy" id="27845"/>
    <lineage>
        <taxon>Eukaryota</taxon>
        <taxon>Metazoa</taxon>
        <taxon>Spiralia</taxon>
        <taxon>Lophotrochozoa</taxon>
        <taxon>Platyhelminthes</taxon>
        <taxon>Trematoda</taxon>
        <taxon>Digenea</taxon>
        <taxon>Plagiorchiida</taxon>
        <taxon>Echinostomata</taxon>
        <taxon>Echinostomatoidea</taxon>
        <taxon>Fasciolidae</taxon>
        <taxon>Fasciolopsis</taxon>
    </lineage>
</organism>
<evidence type="ECO:0000259" key="7">
    <source>
        <dbReference type="PROSITE" id="PS50991"/>
    </source>
</evidence>
<name>A0A8E0VFG5_9TREM</name>
<dbReference type="Proteomes" id="UP000728185">
    <property type="component" value="Unassembled WGS sequence"/>
</dbReference>
<dbReference type="GO" id="GO:0046951">
    <property type="term" value="P:ketone body biosynthetic process"/>
    <property type="evidence" value="ECO:0007669"/>
    <property type="project" value="TreeGrafter"/>
</dbReference>
<evidence type="ECO:0000256" key="3">
    <source>
        <dbReference type="ARBA" id="ARBA00012910"/>
    </source>
</evidence>
<dbReference type="UniPathway" id="UPA00896">
    <property type="reaction ID" value="UER00863"/>
</dbReference>
<proteinExistence type="inferred from homology"/>
<dbReference type="OrthoDB" id="1905920at2759"/>
<dbReference type="PANTHER" id="PTHR42738">
    <property type="entry name" value="HYDROXYMETHYLGLUTARYL-COA LYASE"/>
    <property type="match status" value="1"/>
</dbReference>
<dbReference type="InterPro" id="IPR000891">
    <property type="entry name" value="PYR_CT"/>
</dbReference>
<evidence type="ECO:0000256" key="1">
    <source>
        <dbReference type="ARBA" id="ARBA00005143"/>
    </source>
</evidence>
<keyword evidence="9" id="KW-1185">Reference proteome</keyword>
<comment type="catalytic activity">
    <reaction evidence="6">
        <text>(3S)-3-hydroxy-3-methylglutaryl-CoA = acetoacetate + acetyl-CoA</text>
        <dbReference type="Rhea" id="RHEA:24404"/>
        <dbReference type="ChEBI" id="CHEBI:13705"/>
        <dbReference type="ChEBI" id="CHEBI:43074"/>
        <dbReference type="ChEBI" id="CHEBI:57288"/>
        <dbReference type="EC" id="4.1.3.4"/>
    </reaction>
</comment>
<evidence type="ECO:0000256" key="6">
    <source>
        <dbReference type="ARBA" id="ARBA00049877"/>
    </source>
</evidence>
<sequence>MMFYNHSIDRLLTVLLTKGGACPREAVAVHCHDTGGMALANIGVALDSHGISVIDSAIGGLGGCPYAGPSAPGNVSTESVVRYVLDKGYLLPPSLKLAELITVSSIFWFPHLQPLRALIGCYK</sequence>
<dbReference type="PROSITE" id="PS50991">
    <property type="entry name" value="PYR_CT"/>
    <property type="match status" value="1"/>
</dbReference>
<dbReference type="Pfam" id="PF00682">
    <property type="entry name" value="HMGL-like"/>
    <property type="match status" value="1"/>
</dbReference>